<dbReference type="EMBL" id="LGRB01000003">
    <property type="protein sequence ID" value="OCT54751.1"/>
    <property type="molecule type" value="Genomic_DNA"/>
</dbReference>
<gene>
    <name evidence="2" type="ORF">CLCR_03215</name>
</gene>
<feature type="compositionally biased region" description="Polar residues" evidence="1">
    <location>
        <begin position="13"/>
        <end position="24"/>
    </location>
</feature>
<comment type="caution">
    <text evidence="2">The sequence shown here is derived from an EMBL/GenBank/DDBJ whole genome shotgun (WGS) entry which is preliminary data.</text>
</comment>
<dbReference type="Proteomes" id="UP000094526">
    <property type="component" value="Unassembled WGS sequence"/>
</dbReference>
<keyword evidence="3" id="KW-1185">Reference proteome</keyword>
<evidence type="ECO:0000313" key="2">
    <source>
        <dbReference type="EMBL" id="OCT54751.1"/>
    </source>
</evidence>
<sequence length="88" mass="10067">MYAKPSLRRFMSLQRNSPKMQPTKETCPPIRSQRSLGICSEPAMLLRVAKKGVWEIETARKVPSPQDRSYCTLRAFFSNPAGQKKPKQ</sequence>
<dbReference type="VEuPathDB" id="FungiDB:CLCR_03215"/>
<accession>A0A1C1D1Z9</accession>
<reference evidence="3" key="1">
    <citation type="submission" date="2015-07" db="EMBL/GenBank/DDBJ databases">
        <authorList>
            <person name="Teixeira M.M."/>
            <person name="Souza R.C."/>
            <person name="Almeida L.G."/>
            <person name="Vicente V.A."/>
            <person name="de Hoog S."/>
            <person name="Bocca A.L."/>
            <person name="de Almeida S.R."/>
            <person name="Vasconcelos A.T."/>
            <person name="Felipe M.S."/>
        </authorList>
    </citation>
    <scope>NUCLEOTIDE SEQUENCE [LARGE SCALE GENOMIC DNA]</scope>
    <source>
        <strain evidence="3">KSF</strain>
    </source>
</reference>
<organism evidence="2 3">
    <name type="scientific">Cladophialophora carrionii</name>
    <dbReference type="NCBI Taxonomy" id="86049"/>
    <lineage>
        <taxon>Eukaryota</taxon>
        <taxon>Fungi</taxon>
        <taxon>Dikarya</taxon>
        <taxon>Ascomycota</taxon>
        <taxon>Pezizomycotina</taxon>
        <taxon>Eurotiomycetes</taxon>
        <taxon>Chaetothyriomycetidae</taxon>
        <taxon>Chaetothyriales</taxon>
        <taxon>Herpotrichiellaceae</taxon>
        <taxon>Cladophialophora</taxon>
    </lineage>
</organism>
<proteinExistence type="predicted"/>
<evidence type="ECO:0000313" key="3">
    <source>
        <dbReference type="Proteomes" id="UP000094526"/>
    </source>
</evidence>
<protein>
    <submittedName>
        <fullName evidence="2">Uncharacterized protein</fullName>
    </submittedName>
</protein>
<feature type="region of interest" description="Disordered" evidence="1">
    <location>
        <begin position="1"/>
        <end position="33"/>
    </location>
</feature>
<name>A0A1C1D1Z9_9EURO</name>
<evidence type="ECO:0000256" key="1">
    <source>
        <dbReference type="SAM" id="MobiDB-lite"/>
    </source>
</evidence>
<dbReference type="AlphaFoldDB" id="A0A1C1D1Z9"/>